<dbReference type="InterPro" id="IPR001251">
    <property type="entry name" value="CRAL-TRIO_dom"/>
</dbReference>
<dbReference type="GO" id="GO:0005737">
    <property type="term" value="C:cytoplasm"/>
    <property type="evidence" value="ECO:0007669"/>
    <property type="project" value="TreeGrafter"/>
</dbReference>
<keyword evidence="5" id="KW-1185">Reference proteome</keyword>
<dbReference type="InterPro" id="IPR009038">
    <property type="entry name" value="GOLD_dom"/>
</dbReference>
<dbReference type="InterPro" id="IPR011074">
    <property type="entry name" value="CRAL/TRIO_N_dom"/>
</dbReference>
<feature type="domain" description="GOLD" evidence="3">
    <location>
        <begin position="270"/>
        <end position="367"/>
    </location>
</feature>
<dbReference type="SMART" id="SM00516">
    <property type="entry name" value="SEC14"/>
    <property type="match status" value="1"/>
</dbReference>
<comment type="caution">
    <text evidence="4">The sequence shown here is derived from an EMBL/GenBank/DDBJ whole genome shotgun (WGS) entry which is preliminary data.</text>
</comment>
<evidence type="ECO:0000256" key="1">
    <source>
        <dbReference type="SAM" id="Coils"/>
    </source>
</evidence>
<feature type="domain" description="CRAL-TRIO" evidence="2">
    <location>
        <begin position="75"/>
        <end position="252"/>
    </location>
</feature>
<dbReference type="AlphaFoldDB" id="A0A8J2LV26"/>
<keyword evidence="1" id="KW-0175">Coiled coil</keyword>
<dbReference type="CDD" id="cd00170">
    <property type="entry name" value="SEC14"/>
    <property type="match status" value="1"/>
</dbReference>
<evidence type="ECO:0000313" key="4">
    <source>
        <dbReference type="EMBL" id="CAG7829190.1"/>
    </source>
</evidence>
<protein>
    <submittedName>
        <fullName evidence="4">Uncharacterized protein</fullName>
    </submittedName>
</protein>
<dbReference type="PROSITE" id="PS50866">
    <property type="entry name" value="GOLD"/>
    <property type="match status" value="1"/>
</dbReference>
<gene>
    <name evidence="4" type="ORF">AFUS01_LOCUS39065</name>
</gene>
<dbReference type="PANTHER" id="PTHR23324">
    <property type="entry name" value="SEC14 RELATED PROTEIN"/>
    <property type="match status" value="1"/>
</dbReference>
<dbReference type="SMART" id="SM01100">
    <property type="entry name" value="CRAL_TRIO_N"/>
    <property type="match status" value="1"/>
</dbReference>
<dbReference type="Pfam" id="PF00650">
    <property type="entry name" value="CRAL_TRIO"/>
    <property type="match status" value="1"/>
</dbReference>
<dbReference type="EMBL" id="CAJVCH010550475">
    <property type="protein sequence ID" value="CAG7829190.1"/>
    <property type="molecule type" value="Genomic_DNA"/>
</dbReference>
<dbReference type="InterPro" id="IPR051064">
    <property type="entry name" value="SEC14/CRAL-TRIO_domain"/>
</dbReference>
<organism evidence="4 5">
    <name type="scientific">Allacma fusca</name>
    <dbReference type="NCBI Taxonomy" id="39272"/>
    <lineage>
        <taxon>Eukaryota</taxon>
        <taxon>Metazoa</taxon>
        <taxon>Ecdysozoa</taxon>
        <taxon>Arthropoda</taxon>
        <taxon>Hexapoda</taxon>
        <taxon>Collembola</taxon>
        <taxon>Symphypleona</taxon>
        <taxon>Sminthuridae</taxon>
        <taxon>Allacma</taxon>
    </lineage>
</organism>
<proteinExistence type="predicted"/>
<sequence length="369" mass="42818">MGAIITEKEQEVLQKFRERIRDLEDEMTEDQKRDVDLLRWLRARDLNLGKAEEMLRKHIQWRKDNDIKSIMSWRPPPIFPKELPFQISGRDKDGCYIFVCPGGKWDIRKLCENGYLPDLEKGNQQYFEIVSDFIRHSSVLAGKPITQFVTVHDMEGYSIKQMLSSQAREANIKVMRVMEANYPEVLRKAYVVNAPKVFAMLFNLIKPIMSAQTLSKIEIFDSNQDHWRKVLRQYIDPDELPSHYGGTNTTCPIYHIDRGLDIGPRAPNYDEELFKTVTVPASSDYEVPLKVTSVGTVLSWNFKSDSYDIGFKFLEDETVLFSCSRCDSHINTQKGIFACEKAGDYVLLFDNTYSKLRGKTVHFYVHAEE</sequence>
<dbReference type="Proteomes" id="UP000708208">
    <property type="component" value="Unassembled WGS sequence"/>
</dbReference>
<evidence type="ECO:0000259" key="2">
    <source>
        <dbReference type="PROSITE" id="PS50191"/>
    </source>
</evidence>
<evidence type="ECO:0000259" key="3">
    <source>
        <dbReference type="PROSITE" id="PS50866"/>
    </source>
</evidence>
<accession>A0A8J2LV26</accession>
<name>A0A8J2LV26_9HEXA</name>
<dbReference type="OrthoDB" id="1434354at2759"/>
<dbReference type="Pfam" id="PF03765">
    <property type="entry name" value="CRAL_TRIO_N"/>
    <property type="match status" value="1"/>
</dbReference>
<reference evidence="4" key="1">
    <citation type="submission" date="2021-06" db="EMBL/GenBank/DDBJ databases">
        <authorList>
            <person name="Hodson N. C."/>
            <person name="Mongue J. A."/>
            <person name="Jaron S. K."/>
        </authorList>
    </citation>
    <scope>NUCLEOTIDE SEQUENCE</scope>
</reference>
<feature type="coiled-coil region" evidence="1">
    <location>
        <begin position="6"/>
        <end position="33"/>
    </location>
</feature>
<evidence type="ECO:0000313" key="5">
    <source>
        <dbReference type="Proteomes" id="UP000708208"/>
    </source>
</evidence>
<dbReference type="PANTHER" id="PTHR23324:SF83">
    <property type="entry name" value="SEC14-LIKE PROTEIN 2"/>
    <property type="match status" value="1"/>
</dbReference>
<dbReference type="PROSITE" id="PS50191">
    <property type="entry name" value="CRAL_TRIO"/>
    <property type="match status" value="1"/>
</dbReference>